<evidence type="ECO:0000313" key="2">
    <source>
        <dbReference type="Proteomes" id="UP001595868"/>
    </source>
</evidence>
<gene>
    <name evidence="1" type="ORF">ACFOX0_06745</name>
</gene>
<dbReference type="RefSeq" id="WP_377542802.1">
    <property type="nucleotide sequence ID" value="NZ_JBHSBN010000003.1"/>
</dbReference>
<sequence>MPELVRVGDLLTIPAGKWKIPRRFDPPVMTIRVSHVTQPGDGSRWVSLVGVTITDQLAVDGVTRNLLVDVQWLRANPPLRPDCR</sequence>
<proteinExistence type="predicted"/>
<name>A0ABV8KHU5_9ACTN</name>
<protein>
    <submittedName>
        <fullName evidence="1">Uncharacterized protein</fullName>
    </submittedName>
</protein>
<keyword evidence="2" id="KW-1185">Reference proteome</keyword>
<comment type="caution">
    <text evidence="1">The sequence shown here is derived from an EMBL/GenBank/DDBJ whole genome shotgun (WGS) entry which is preliminary data.</text>
</comment>
<dbReference type="EMBL" id="JBHSBN010000003">
    <property type="protein sequence ID" value="MFC4105634.1"/>
    <property type="molecule type" value="Genomic_DNA"/>
</dbReference>
<evidence type="ECO:0000313" key="1">
    <source>
        <dbReference type="EMBL" id="MFC4105634.1"/>
    </source>
</evidence>
<organism evidence="1 2">
    <name type="scientific">Micromonospora zhanjiangensis</name>
    <dbReference type="NCBI Taxonomy" id="1522057"/>
    <lineage>
        <taxon>Bacteria</taxon>
        <taxon>Bacillati</taxon>
        <taxon>Actinomycetota</taxon>
        <taxon>Actinomycetes</taxon>
        <taxon>Micromonosporales</taxon>
        <taxon>Micromonosporaceae</taxon>
        <taxon>Micromonospora</taxon>
    </lineage>
</organism>
<reference evidence="2" key="1">
    <citation type="journal article" date="2019" name="Int. J. Syst. Evol. Microbiol.">
        <title>The Global Catalogue of Microorganisms (GCM) 10K type strain sequencing project: providing services to taxonomists for standard genome sequencing and annotation.</title>
        <authorList>
            <consortium name="The Broad Institute Genomics Platform"/>
            <consortium name="The Broad Institute Genome Sequencing Center for Infectious Disease"/>
            <person name="Wu L."/>
            <person name="Ma J."/>
        </authorList>
    </citation>
    <scope>NUCLEOTIDE SEQUENCE [LARGE SCALE GENOMIC DNA]</scope>
    <source>
        <strain evidence="2">2902at01</strain>
    </source>
</reference>
<accession>A0ABV8KHU5</accession>
<dbReference type="Proteomes" id="UP001595868">
    <property type="component" value="Unassembled WGS sequence"/>
</dbReference>